<feature type="domain" description="Endonuclease/exonuclease/phosphatase" evidence="1">
    <location>
        <begin position="4"/>
        <end position="329"/>
    </location>
</feature>
<evidence type="ECO:0000313" key="2">
    <source>
        <dbReference type="EMBL" id="NNU81496.1"/>
    </source>
</evidence>
<keyword evidence="3" id="KW-1185">Reference proteome</keyword>
<dbReference type="GO" id="GO:0004519">
    <property type="term" value="F:endonuclease activity"/>
    <property type="evidence" value="ECO:0007669"/>
    <property type="project" value="UniProtKB-KW"/>
</dbReference>
<dbReference type="SUPFAM" id="SSF56219">
    <property type="entry name" value="DNase I-like"/>
    <property type="match status" value="1"/>
</dbReference>
<reference evidence="2 3" key="1">
    <citation type="submission" date="2020-05" db="EMBL/GenBank/DDBJ databases">
        <title>Gimesia benthica sp. nov., a novel planctomycete isolated from a deep-sea water sample of the Northwest Indian Ocean.</title>
        <authorList>
            <person name="Wang J."/>
            <person name="Ruan C."/>
            <person name="Song L."/>
            <person name="Zhu Y."/>
            <person name="Li A."/>
            <person name="Zheng X."/>
            <person name="Wang L."/>
            <person name="Lu Z."/>
            <person name="Huang Y."/>
            <person name="Du W."/>
            <person name="Zhou Y."/>
            <person name="Huang L."/>
            <person name="Dai X."/>
        </authorList>
    </citation>
    <scope>NUCLEOTIDE SEQUENCE [LARGE SCALE GENOMIC DNA]</scope>
    <source>
        <strain evidence="2 3">YYQ-30</strain>
    </source>
</reference>
<evidence type="ECO:0000313" key="3">
    <source>
        <dbReference type="Proteomes" id="UP000572377"/>
    </source>
</evidence>
<dbReference type="Pfam" id="PF03372">
    <property type="entry name" value="Exo_endo_phos"/>
    <property type="match status" value="1"/>
</dbReference>
<name>A0A849L558_9RHOB</name>
<sequence length="337" mass="37845">MRIATWNVEWFAELFDARDNLLADDGPGGREGVSRKVQADAIAQVLARIDADLTVIIEAPNTGHTQRTERALGRFAAAYGLRQSAALIGFANTTHQEIAALYDPSRLSLRHDPLESPRAPRFDQSFEVDTDVDDHAEAHVFSKPPLELELTAPGIAPPLRLIGVHAKSKAPHNANGMARADEVSILNRRKQLAQCIWIRRRVEAMIAAGMPVIVLGDLNDGPGLDHYEHLFGHSSVEVVMGDPAHPETELYDPHANAWRNPRQGFTMGTARFYHRDFQRYVHALLDYVMVSRDILERHRPRWRIWHPFDDPRIHADAPFRDALIAASDHYPVSVDLA</sequence>
<dbReference type="EMBL" id="JABFBC010000002">
    <property type="protein sequence ID" value="NNU81496.1"/>
    <property type="molecule type" value="Genomic_DNA"/>
</dbReference>
<proteinExistence type="predicted"/>
<dbReference type="InterPro" id="IPR036691">
    <property type="entry name" value="Endo/exonu/phosph_ase_sf"/>
</dbReference>
<evidence type="ECO:0000259" key="1">
    <source>
        <dbReference type="Pfam" id="PF03372"/>
    </source>
</evidence>
<protein>
    <submittedName>
        <fullName evidence="2">Endonuclease</fullName>
    </submittedName>
</protein>
<keyword evidence="2" id="KW-0540">Nuclease</keyword>
<dbReference type="AlphaFoldDB" id="A0A849L558"/>
<dbReference type="InterPro" id="IPR005135">
    <property type="entry name" value="Endo/exonuclease/phosphatase"/>
</dbReference>
<accession>A0A849L558</accession>
<dbReference type="Gene3D" id="3.60.10.10">
    <property type="entry name" value="Endonuclease/exonuclease/phosphatase"/>
    <property type="match status" value="1"/>
</dbReference>
<dbReference type="Proteomes" id="UP000572377">
    <property type="component" value="Unassembled WGS sequence"/>
</dbReference>
<gene>
    <name evidence="2" type="ORF">HMH01_13735</name>
</gene>
<keyword evidence="2" id="KW-0378">Hydrolase</keyword>
<dbReference type="RefSeq" id="WP_171326336.1">
    <property type="nucleotide sequence ID" value="NZ_JABFBC010000002.1"/>
</dbReference>
<keyword evidence="2" id="KW-0255">Endonuclease</keyword>
<comment type="caution">
    <text evidence="2">The sequence shown here is derived from an EMBL/GenBank/DDBJ whole genome shotgun (WGS) entry which is preliminary data.</text>
</comment>
<organism evidence="2 3">
    <name type="scientific">Halovulum dunhuangense</name>
    <dbReference type="NCBI Taxonomy" id="1505036"/>
    <lineage>
        <taxon>Bacteria</taxon>
        <taxon>Pseudomonadati</taxon>
        <taxon>Pseudomonadota</taxon>
        <taxon>Alphaproteobacteria</taxon>
        <taxon>Rhodobacterales</taxon>
        <taxon>Paracoccaceae</taxon>
        <taxon>Halovulum</taxon>
    </lineage>
</organism>